<evidence type="ECO:0000313" key="1">
    <source>
        <dbReference type="EMBL" id="MPN20556.1"/>
    </source>
</evidence>
<protein>
    <submittedName>
        <fullName evidence="1">Uncharacterized protein</fullName>
    </submittedName>
</protein>
<accession>A0A645G349</accession>
<dbReference type="AlphaFoldDB" id="A0A645G349"/>
<name>A0A645G349_9ZZZZ</name>
<proteinExistence type="predicted"/>
<gene>
    <name evidence="1" type="ORF">SDC9_167935</name>
</gene>
<comment type="caution">
    <text evidence="1">The sequence shown here is derived from an EMBL/GenBank/DDBJ whole genome shotgun (WGS) entry which is preliminary data.</text>
</comment>
<dbReference type="EMBL" id="VSSQ01068349">
    <property type="protein sequence ID" value="MPN20556.1"/>
    <property type="molecule type" value="Genomic_DNA"/>
</dbReference>
<organism evidence="1">
    <name type="scientific">bioreactor metagenome</name>
    <dbReference type="NCBI Taxonomy" id="1076179"/>
    <lineage>
        <taxon>unclassified sequences</taxon>
        <taxon>metagenomes</taxon>
        <taxon>ecological metagenomes</taxon>
    </lineage>
</organism>
<reference evidence="1" key="1">
    <citation type="submission" date="2019-08" db="EMBL/GenBank/DDBJ databases">
        <authorList>
            <person name="Kucharzyk K."/>
            <person name="Murdoch R.W."/>
            <person name="Higgins S."/>
            <person name="Loffler F."/>
        </authorList>
    </citation>
    <scope>NUCLEOTIDE SEQUENCE</scope>
</reference>
<sequence>MFSNPNLLENSRFTSMLWAVYHLMDELINREDLGTSPASDLKHLAGDLERAYRLLVVEYIYYMEHMKSKYPYLFSLAVRKNPFTEKKSVVIY</sequence>